<reference evidence="3 4" key="1">
    <citation type="submission" date="2016-05" db="EMBL/GenBank/DDBJ databases">
        <title>Complete genome sequence of Corynebacterium crudilactis, a new Corynebacterium species isolated from raw cow's milk.</title>
        <authorList>
            <person name="Christian R."/>
            <person name="Zimmermann J."/>
            <person name="Lipski A."/>
            <person name="Kalinowski J."/>
        </authorList>
    </citation>
    <scope>NUCLEOTIDE SEQUENCE [LARGE SCALE GENOMIC DNA]</scope>
    <source>
        <strain evidence="3 4">JZ16</strain>
    </source>
</reference>
<keyword evidence="2" id="KW-0456">Lyase</keyword>
<evidence type="ECO:0000256" key="1">
    <source>
        <dbReference type="ARBA" id="ARBA00022596"/>
    </source>
</evidence>
<dbReference type="AlphaFoldDB" id="A0A172QXM9"/>
<dbReference type="EMBL" id="CP015622">
    <property type="protein sequence ID" value="ANE05390.1"/>
    <property type="molecule type" value="Genomic_DNA"/>
</dbReference>
<dbReference type="Gene3D" id="3.30.70.1380">
    <property type="entry name" value="Transcriptional regulatory protein pf0864 domain like"/>
    <property type="match status" value="1"/>
</dbReference>
<name>A0A172QXM9_9CORY</name>
<dbReference type="InterPro" id="IPR002822">
    <property type="entry name" value="Ni_insertion"/>
</dbReference>
<comment type="catalytic activity">
    <reaction evidence="2">
        <text>Ni(II)-pyridinium-3,5-bisthiocarboxylate mononucleotide = pyridinium-3,5-bisthiocarboxylate mononucleotide + Ni(2+)</text>
        <dbReference type="Rhea" id="RHEA:54784"/>
        <dbReference type="ChEBI" id="CHEBI:49786"/>
        <dbReference type="ChEBI" id="CHEBI:137372"/>
        <dbReference type="ChEBI" id="CHEBI:137373"/>
        <dbReference type="EC" id="4.99.1.12"/>
    </reaction>
</comment>
<dbReference type="RefSeq" id="WP_066569875.1">
    <property type="nucleotide sequence ID" value="NZ_CP015622.1"/>
</dbReference>
<protein>
    <recommendedName>
        <fullName evidence="2">Pyridinium-3,5-bisthiocarboxylic acid mononucleotide nickel insertion protein</fullName>
        <shortName evidence="2">P2TMN nickel insertion protein</shortName>
        <ecNumber evidence="2">4.99.1.12</ecNumber>
    </recommendedName>
    <alternativeName>
        <fullName evidence="2">Nickel-pincer cofactor biosynthesis protein LarC</fullName>
    </alternativeName>
</protein>
<dbReference type="GO" id="GO:0016829">
    <property type="term" value="F:lyase activity"/>
    <property type="evidence" value="ECO:0007669"/>
    <property type="project" value="UniProtKB-UniRule"/>
</dbReference>
<accession>A0A172QXM9</accession>
<dbReference type="GO" id="GO:0051604">
    <property type="term" value="P:protein maturation"/>
    <property type="evidence" value="ECO:0007669"/>
    <property type="project" value="UniProtKB-UniRule"/>
</dbReference>
<dbReference type="PANTHER" id="PTHR36566">
    <property type="entry name" value="NICKEL INSERTION PROTEIN-RELATED"/>
    <property type="match status" value="1"/>
</dbReference>
<dbReference type="Pfam" id="PF01969">
    <property type="entry name" value="Ni_insertion"/>
    <property type="match status" value="1"/>
</dbReference>
<dbReference type="Gene3D" id="3.10.20.300">
    <property type="entry name" value="mk0293 like domain"/>
    <property type="match status" value="1"/>
</dbReference>
<comment type="function">
    <text evidence="2">Involved in the biosynthesis of a nickel-pincer cofactor ((SCS)Ni(II) pincer complex). Binds Ni(2+), and functions in nickel delivery to pyridinium-3,5-bisthiocarboxylic acid mononucleotide (P2TMN), to form the mature cofactor. Is thus probably required for the activation of nickel-pincer cofactor-dependent enzymes.</text>
</comment>
<evidence type="ECO:0000256" key="2">
    <source>
        <dbReference type="HAMAP-Rule" id="MF_01074"/>
    </source>
</evidence>
<proteinExistence type="inferred from homology"/>
<evidence type="ECO:0000313" key="4">
    <source>
        <dbReference type="Proteomes" id="UP000076929"/>
    </source>
</evidence>
<dbReference type="GO" id="GO:0016151">
    <property type="term" value="F:nickel cation binding"/>
    <property type="evidence" value="ECO:0007669"/>
    <property type="project" value="UniProtKB-UniRule"/>
</dbReference>
<dbReference type="EC" id="4.99.1.12" evidence="2"/>
<organism evidence="3 4">
    <name type="scientific">Corynebacterium crudilactis</name>
    <dbReference type="NCBI Taxonomy" id="1652495"/>
    <lineage>
        <taxon>Bacteria</taxon>
        <taxon>Bacillati</taxon>
        <taxon>Actinomycetota</taxon>
        <taxon>Actinomycetes</taxon>
        <taxon>Mycobacteriales</taxon>
        <taxon>Corynebacteriaceae</taxon>
        <taxon>Corynebacterium</taxon>
    </lineage>
</organism>
<dbReference type="NCBIfam" id="TIGR00299">
    <property type="entry name" value="nickel pincer cofactor biosynthesis protein LarC"/>
    <property type="match status" value="1"/>
</dbReference>
<dbReference type="PANTHER" id="PTHR36566:SF1">
    <property type="entry name" value="PYRIDINIUM-3,5-BISTHIOCARBOXYLIC ACID MONONUCLEOTIDE NICKEL INSERTION PROTEIN"/>
    <property type="match status" value="1"/>
</dbReference>
<dbReference type="Proteomes" id="UP000076929">
    <property type="component" value="Chromosome"/>
</dbReference>
<dbReference type="STRING" id="1652495.ccrud_11085"/>
<keyword evidence="1 2" id="KW-0533">Nickel</keyword>
<dbReference type="KEGG" id="ccjz:ccrud_11085"/>
<gene>
    <name evidence="2" type="primary">larC</name>
    <name evidence="3" type="ORF">ccrud_11085</name>
</gene>
<dbReference type="HAMAP" id="MF_01074">
    <property type="entry name" value="LarC"/>
    <property type="match status" value="1"/>
</dbReference>
<dbReference type="OrthoDB" id="9765625at2"/>
<evidence type="ECO:0000313" key="3">
    <source>
        <dbReference type="EMBL" id="ANE05390.1"/>
    </source>
</evidence>
<sequence>MGLWIDATAGVAGDMLLGALLDVGADLPRIQQVVETVIPGDVNLAAEEVIRQGQRGIKLHVEAQHEHHHHRHLSTIKELLHNADIPAQTKTDALAVFALIAIAEGKVHGIDPEKIHFHEVGAWDSIADVVGVCEAVRQLNPGEISASPIALGFGRIKAAHGDIPVPVPAVAELAKGWPTQSGALESSAEPVGELATPTGVALIRHFATQSGPLPAAIIEEVGIGAGTKDTPGRPNVVRAVLYSSTQNNPDTRTLIQLEANVDDQDPRLWPGVIENLLAAGAKDAWLTPMLMKKGRPAHTVSALIANADLEAVKTALFVSTTTFGIRSWEVQREGLDRHFEQVEVDGQNVNIKIGSRNGEVMSAQPEFDDIRAAATALGVSEREVIAKVFSQTSRSH</sequence>
<comment type="similarity">
    <text evidence="2">Belongs to the LarC family.</text>
</comment>
<keyword evidence="4" id="KW-1185">Reference proteome</keyword>